<gene>
    <name evidence="2" type="ORF">DPMN_046545</name>
</gene>
<reference evidence="2" key="2">
    <citation type="submission" date="2020-11" db="EMBL/GenBank/DDBJ databases">
        <authorList>
            <person name="McCartney M.A."/>
            <person name="Auch B."/>
            <person name="Kono T."/>
            <person name="Mallez S."/>
            <person name="Becker A."/>
            <person name="Gohl D.M."/>
            <person name="Silverstein K.A.T."/>
            <person name="Koren S."/>
            <person name="Bechman K.B."/>
            <person name="Herman A."/>
            <person name="Abrahante J.E."/>
            <person name="Garbe J."/>
        </authorList>
    </citation>
    <scope>NUCLEOTIDE SEQUENCE</scope>
    <source>
        <strain evidence="2">Duluth1</strain>
        <tissue evidence="2">Whole animal</tissue>
    </source>
</reference>
<accession>A0A9D4HY98</accession>
<sequence length="210" mass="24565">MFCIPVMNHHSKERQLCVEIEPRITLDPTGSLRRLRRWTKFYDWPTIYSYLTEESGYSRCITIADLMEESGDGRCITIETQNKSNEINHGYFFRVPDDSHYRPMLKIPTRPEAFFDPPRIRDNSQPDYKNSGSNNDGCGLQESNLVRLQLSPHGEIHKIVRELMSLSFVPVEEIEPVLHSRFGSLTDERLLQLRKHIFDQWVNSMTLPPL</sequence>
<dbReference type="AlphaFoldDB" id="A0A9D4HY98"/>
<evidence type="ECO:0000256" key="1">
    <source>
        <dbReference type="SAM" id="MobiDB-lite"/>
    </source>
</evidence>
<feature type="compositionally biased region" description="Polar residues" evidence="1">
    <location>
        <begin position="125"/>
        <end position="138"/>
    </location>
</feature>
<proteinExistence type="predicted"/>
<reference evidence="2" key="1">
    <citation type="journal article" date="2019" name="bioRxiv">
        <title>The Genome of the Zebra Mussel, Dreissena polymorpha: A Resource for Invasive Species Research.</title>
        <authorList>
            <person name="McCartney M.A."/>
            <person name="Auch B."/>
            <person name="Kono T."/>
            <person name="Mallez S."/>
            <person name="Zhang Y."/>
            <person name="Obille A."/>
            <person name="Becker A."/>
            <person name="Abrahante J.E."/>
            <person name="Garbe J."/>
            <person name="Badalamenti J.P."/>
            <person name="Herman A."/>
            <person name="Mangelson H."/>
            <person name="Liachko I."/>
            <person name="Sullivan S."/>
            <person name="Sone E.D."/>
            <person name="Koren S."/>
            <person name="Silverstein K.A.T."/>
            <person name="Beckman K.B."/>
            <person name="Gohl D.M."/>
        </authorList>
    </citation>
    <scope>NUCLEOTIDE SEQUENCE</scope>
    <source>
        <strain evidence="2">Duluth1</strain>
        <tissue evidence="2">Whole animal</tissue>
    </source>
</reference>
<comment type="caution">
    <text evidence="2">The sequence shown here is derived from an EMBL/GenBank/DDBJ whole genome shotgun (WGS) entry which is preliminary data.</text>
</comment>
<dbReference type="Proteomes" id="UP000828390">
    <property type="component" value="Unassembled WGS sequence"/>
</dbReference>
<dbReference type="EMBL" id="JAIWYP010000011">
    <property type="protein sequence ID" value="KAH3739855.1"/>
    <property type="molecule type" value="Genomic_DNA"/>
</dbReference>
<feature type="region of interest" description="Disordered" evidence="1">
    <location>
        <begin position="114"/>
        <end position="138"/>
    </location>
</feature>
<evidence type="ECO:0000313" key="2">
    <source>
        <dbReference type="EMBL" id="KAH3739855.1"/>
    </source>
</evidence>
<protein>
    <submittedName>
        <fullName evidence="2">Uncharacterized protein</fullName>
    </submittedName>
</protein>
<organism evidence="2 3">
    <name type="scientific">Dreissena polymorpha</name>
    <name type="common">Zebra mussel</name>
    <name type="synonym">Mytilus polymorpha</name>
    <dbReference type="NCBI Taxonomy" id="45954"/>
    <lineage>
        <taxon>Eukaryota</taxon>
        <taxon>Metazoa</taxon>
        <taxon>Spiralia</taxon>
        <taxon>Lophotrochozoa</taxon>
        <taxon>Mollusca</taxon>
        <taxon>Bivalvia</taxon>
        <taxon>Autobranchia</taxon>
        <taxon>Heteroconchia</taxon>
        <taxon>Euheterodonta</taxon>
        <taxon>Imparidentia</taxon>
        <taxon>Neoheterodontei</taxon>
        <taxon>Myida</taxon>
        <taxon>Dreissenoidea</taxon>
        <taxon>Dreissenidae</taxon>
        <taxon>Dreissena</taxon>
    </lineage>
</organism>
<name>A0A9D4HY98_DREPO</name>
<keyword evidence="3" id="KW-1185">Reference proteome</keyword>
<evidence type="ECO:0000313" key="3">
    <source>
        <dbReference type="Proteomes" id="UP000828390"/>
    </source>
</evidence>